<comment type="caution">
    <text evidence="1">The sequence shown here is derived from an EMBL/GenBank/DDBJ whole genome shotgun (WGS) entry which is preliminary data.</text>
</comment>
<name>A0A8J2P406_9HEXA</name>
<evidence type="ECO:0000313" key="1">
    <source>
        <dbReference type="EMBL" id="CAG7723260.1"/>
    </source>
</evidence>
<protein>
    <submittedName>
        <fullName evidence="1">Uncharacterized protein</fullName>
    </submittedName>
</protein>
<dbReference type="EMBL" id="CAJVCH010097175">
    <property type="protein sequence ID" value="CAG7723260.1"/>
    <property type="molecule type" value="Genomic_DNA"/>
</dbReference>
<proteinExistence type="predicted"/>
<accession>A0A8J2P406</accession>
<reference evidence="1" key="1">
    <citation type="submission" date="2021-06" db="EMBL/GenBank/DDBJ databases">
        <authorList>
            <person name="Hodson N. C."/>
            <person name="Mongue J. A."/>
            <person name="Jaron S. K."/>
        </authorList>
    </citation>
    <scope>NUCLEOTIDE SEQUENCE</scope>
</reference>
<keyword evidence="2" id="KW-1185">Reference proteome</keyword>
<evidence type="ECO:0000313" key="2">
    <source>
        <dbReference type="Proteomes" id="UP000708208"/>
    </source>
</evidence>
<dbReference type="AlphaFoldDB" id="A0A8J2P406"/>
<organism evidence="1 2">
    <name type="scientific">Allacma fusca</name>
    <dbReference type="NCBI Taxonomy" id="39272"/>
    <lineage>
        <taxon>Eukaryota</taxon>
        <taxon>Metazoa</taxon>
        <taxon>Ecdysozoa</taxon>
        <taxon>Arthropoda</taxon>
        <taxon>Hexapoda</taxon>
        <taxon>Collembola</taxon>
        <taxon>Symphypleona</taxon>
        <taxon>Sminthuridae</taxon>
        <taxon>Allacma</taxon>
    </lineage>
</organism>
<sequence length="23" mass="2773">ATAKYTLRMKQSGDWLLYNRSRN</sequence>
<feature type="non-terminal residue" evidence="1">
    <location>
        <position position="1"/>
    </location>
</feature>
<gene>
    <name evidence="1" type="ORF">AFUS01_LOCUS12357</name>
</gene>
<dbReference type="Proteomes" id="UP000708208">
    <property type="component" value="Unassembled WGS sequence"/>
</dbReference>